<dbReference type="GO" id="GO:0005634">
    <property type="term" value="C:nucleus"/>
    <property type="evidence" value="ECO:0007669"/>
    <property type="project" value="UniProtKB-SubCell"/>
</dbReference>
<dbReference type="InterPro" id="IPR018467">
    <property type="entry name" value="CCT_CS"/>
</dbReference>
<dbReference type="Pfam" id="PF06200">
    <property type="entry name" value="tify"/>
    <property type="match status" value="1"/>
</dbReference>
<reference evidence="6" key="1">
    <citation type="journal article" date="2019" name="Nat. Commun.">
        <title>Genome-wide association mapping of date palm fruit traits.</title>
        <authorList>
            <person name="Hazzouri K.M."/>
            <person name="Gros-Balthazard M."/>
            <person name="Flowers J.M."/>
            <person name="Copetti D."/>
            <person name="Lemansour A."/>
            <person name="Lebrun M."/>
            <person name="Masmoudi K."/>
            <person name="Ferrand S."/>
            <person name="Dhar M.I."/>
            <person name="Fresquez Z.A."/>
            <person name="Rosas U."/>
            <person name="Zhang J."/>
            <person name="Talag J."/>
            <person name="Lee S."/>
            <person name="Kudrna D."/>
            <person name="Powell R.F."/>
            <person name="Leitch I.J."/>
            <person name="Krueger R.R."/>
            <person name="Wing R.A."/>
            <person name="Amiri K.M.A."/>
            <person name="Purugganan M.D."/>
        </authorList>
    </citation>
    <scope>NUCLEOTIDE SEQUENCE [LARGE SCALE GENOMIC DNA]</scope>
    <source>
        <strain evidence="6">cv. Khalas</strain>
    </source>
</reference>
<comment type="subcellular location">
    <subcellularLocation>
        <location evidence="4">Nucleus</location>
    </subcellularLocation>
</comment>
<dbReference type="KEGG" id="pda:103708073"/>
<dbReference type="RefSeq" id="XP_008791062.1">
    <property type="nucleotide sequence ID" value="XM_008792840.4"/>
</dbReference>
<proteinExistence type="inferred from homology"/>
<accession>A0A8B7C3N3</accession>
<dbReference type="Proteomes" id="UP000228380">
    <property type="component" value="Chromosome 14"/>
</dbReference>
<dbReference type="PROSITE" id="PS51320">
    <property type="entry name" value="TIFY"/>
    <property type="match status" value="1"/>
</dbReference>
<reference evidence="7" key="2">
    <citation type="submission" date="2025-08" db="UniProtKB">
        <authorList>
            <consortium name="RefSeq"/>
        </authorList>
    </citation>
    <scope>IDENTIFICATION</scope>
    <source>
        <tissue evidence="7">Young leaves</tissue>
    </source>
</reference>
<dbReference type="GO" id="GO:0031347">
    <property type="term" value="P:regulation of defense response"/>
    <property type="evidence" value="ECO:0007669"/>
    <property type="project" value="UniProtKB-UniRule"/>
</dbReference>
<dbReference type="SMART" id="SM00979">
    <property type="entry name" value="TIFY"/>
    <property type="match status" value="1"/>
</dbReference>
<dbReference type="GO" id="GO:2000022">
    <property type="term" value="P:regulation of jasmonic acid mediated signaling pathway"/>
    <property type="evidence" value="ECO:0007669"/>
    <property type="project" value="UniProtKB-UniRule"/>
</dbReference>
<dbReference type="Pfam" id="PF09425">
    <property type="entry name" value="Jas_motif"/>
    <property type="match status" value="1"/>
</dbReference>
<feature type="domain" description="Tify" evidence="5">
    <location>
        <begin position="93"/>
        <end position="127"/>
    </location>
</feature>
<dbReference type="GeneID" id="103708073"/>
<evidence type="ECO:0000259" key="5">
    <source>
        <dbReference type="PROSITE" id="PS51320"/>
    </source>
</evidence>
<evidence type="ECO:0000256" key="4">
    <source>
        <dbReference type="RuleBase" id="RU369065"/>
    </source>
</evidence>
<gene>
    <name evidence="7" type="primary">LOC103708073</name>
</gene>
<name>A0A8B7C3N3_PHODC</name>
<sequence length="194" mass="21232">MSRATVELDFFGLEKENAARFRAVEPRSSIRGIQGEISRINPHLLRSLLAPGGGSAAFHPAASAGESCRPFLSPPPSPLPVLSPASSRTSNESLPGTAPLTIFYKGTVTVIDVPPEKAEIIIKFAEDANRIGLEEGLLEKFNGDLPMARKKSLQRFFEKRKERLTALGPYEEVEVRKEKARKVATMDVVTVSNF</sequence>
<keyword evidence="4" id="KW-0539">Nucleus</keyword>
<comment type="similarity">
    <text evidence="1 4">Belongs to the TIFY/JAZ family.</text>
</comment>
<evidence type="ECO:0000256" key="3">
    <source>
        <dbReference type="ARBA" id="ARBA00022843"/>
    </source>
</evidence>
<dbReference type="PANTHER" id="PTHR33077">
    <property type="entry name" value="PROTEIN TIFY 4A-RELATED-RELATED"/>
    <property type="match status" value="1"/>
</dbReference>
<dbReference type="InterPro" id="IPR010399">
    <property type="entry name" value="Tify_dom"/>
</dbReference>
<organism evidence="6 7">
    <name type="scientific">Phoenix dactylifera</name>
    <name type="common">Date palm</name>
    <dbReference type="NCBI Taxonomy" id="42345"/>
    <lineage>
        <taxon>Eukaryota</taxon>
        <taxon>Viridiplantae</taxon>
        <taxon>Streptophyta</taxon>
        <taxon>Embryophyta</taxon>
        <taxon>Tracheophyta</taxon>
        <taxon>Spermatophyta</taxon>
        <taxon>Magnoliopsida</taxon>
        <taxon>Liliopsida</taxon>
        <taxon>Arecaceae</taxon>
        <taxon>Coryphoideae</taxon>
        <taxon>Phoeniceae</taxon>
        <taxon>Phoenix</taxon>
    </lineage>
</organism>
<comment type="function">
    <text evidence="4">Repressor of jasmonate responses.</text>
</comment>
<keyword evidence="3" id="KW-0832">Ubl conjugation</keyword>
<evidence type="ECO:0000256" key="1">
    <source>
        <dbReference type="ARBA" id="ARBA00008614"/>
    </source>
</evidence>
<evidence type="ECO:0000313" key="6">
    <source>
        <dbReference type="Proteomes" id="UP000228380"/>
    </source>
</evidence>
<dbReference type="GO" id="GO:0009611">
    <property type="term" value="P:response to wounding"/>
    <property type="evidence" value="ECO:0007669"/>
    <property type="project" value="UniProtKB-UniRule"/>
</dbReference>
<evidence type="ECO:0000313" key="7">
    <source>
        <dbReference type="RefSeq" id="XP_008791062.1"/>
    </source>
</evidence>
<keyword evidence="2 4" id="KW-1184">Jasmonic acid signaling pathway</keyword>
<keyword evidence="6" id="KW-1185">Reference proteome</keyword>
<dbReference type="AlphaFoldDB" id="A0A8B7C3N3"/>
<dbReference type="OrthoDB" id="1914366at2759"/>
<dbReference type="PANTHER" id="PTHR33077:SF5">
    <property type="entry name" value="PROTEIN TIFY 9"/>
    <property type="match status" value="1"/>
</dbReference>
<dbReference type="InterPro" id="IPR040390">
    <property type="entry name" value="TIFY/JAZ"/>
</dbReference>
<evidence type="ECO:0000256" key="2">
    <source>
        <dbReference type="ARBA" id="ARBA00022819"/>
    </source>
</evidence>
<comment type="domain">
    <text evidence="4">The jas domain is required for interaction with COI1.</text>
</comment>
<protein>
    <recommendedName>
        <fullName evidence="4">Protein TIFY</fullName>
    </recommendedName>
    <alternativeName>
        <fullName evidence="4">Jasmonate ZIM domain-containing protein</fullName>
    </alternativeName>
</protein>